<organism evidence="3 4">
    <name type="scientific">Streptomyces halstedii</name>
    <dbReference type="NCBI Taxonomy" id="1944"/>
    <lineage>
        <taxon>Bacteria</taxon>
        <taxon>Bacillati</taxon>
        <taxon>Actinomycetota</taxon>
        <taxon>Actinomycetes</taxon>
        <taxon>Kitasatosporales</taxon>
        <taxon>Streptomycetaceae</taxon>
        <taxon>Streptomyces</taxon>
    </lineage>
</organism>
<dbReference type="EMBL" id="JAAGLQ010000577">
    <property type="protein sequence ID" value="NEA19099.1"/>
    <property type="molecule type" value="Genomic_DNA"/>
</dbReference>
<evidence type="ECO:0000256" key="1">
    <source>
        <dbReference type="SAM" id="MobiDB-lite"/>
    </source>
</evidence>
<protein>
    <recommendedName>
        <fullName evidence="5">DUF3558 domain-containing protein</fullName>
    </recommendedName>
</protein>
<name>A0A6N9U8T1_STRHA</name>
<evidence type="ECO:0000313" key="4">
    <source>
        <dbReference type="Proteomes" id="UP000471293"/>
    </source>
</evidence>
<reference evidence="3 4" key="1">
    <citation type="submission" date="2020-01" db="EMBL/GenBank/DDBJ databases">
        <title>Insect and environment-associated Actinomycetes.</title>
        <authorList>
            <person name="Currrie C."/>
            <person name="Chevrette M."/>
            <person name="Carlson C."/>
            <person name="Stubbendieck R."/>
            <person name="Wendt-Pienkowski E."/>
        </authorList>
    </citation>
    <scope>NUCLEOTIDE SEQUENCE [LARGE SCALE GENOMIC DNA]</scope>
    <source>
        <strain evidence="3 4">SID11342</strain>
    </source>
</reference>
<dbReference type="RefSeq" id="WP_164348345.1">
    <property type="nucleotide sequence ID" value="NZ_JAAGLQ010000577.1"/>
</dbReference>
<feature type="transmembrane region" description="Helical" evidence="2">
    <location>
        <begin position="36"/>
        <end position="55"/>
    </location>
</feature>
<keyword evidence="2" id="KW-1133">Transmembrane helix</keyword>
<evidence type="ECO:0008006" key="5">
    <source>
        <dbReference type="Google" id="ProtNLM"/>
    </source>
</evidence>
<comment type="caution">
    <text evidence="3">The sequence shown here is derived from an EMBL/GenBank/DDBJ whole genome shotgun (WGS) entry which is preliminary data.</text>
</comment>
<gene>
    <name evidence="3" type="ORF">G3I29_27115</name>
</gene>
<keyword evidence="2" id="KW-0472">Membrane</keyword>
<dbReference type="AlphaFoldDB" id="A0A6N9U8T1"/>
<keyword evidence="2" id="KW-0812">Transmembrane</keyword>
<feature type="region of interest" description="Disordered" evidence="1">
    <location>
        <begin position="1"/>
        <end position="27"/>
    </location>
</feature>
<feature type="compositionally biased region" description="Polar residues" evidence="1">
    <location>
        <begin position="18"/>
        <end position="27"/>
    </location>
</feature>
<accession>A0A6N9U8T1</accession>
<sequence>MSRSATPWVAKGRGADQTVRNNAPFTPTSSTRRKKIVFAALGALVVAGAAVALFLPDRNPALSIPDRVCAEAVPSTHVKALLPEKGEPFEEERAVNFTPDASRGLGMCDLSGGGRVFEIRYSRLQDPEYNREWVRRDASKPGNIPLSLGPAGGYVESHSRVELFVDCPYAKGRTDLLEVSVGIGGVPETVDTTRQAALAGLAADVARVIARQVEHCEGAADLPDGAPAIG</sequence>
<dbReference type="Proteomes" id="UP000471293">
    <property type="component" value="Unassembled WGS sequence"/>
</dbReference>
<proteinExistence type="predicted"/>
<evidence type="ECO:0000313" key="3">
    <source>
        <dbReference type="EMBL" id="NEA19099.1"/>
    </source>
</evidence>
<evidence type="ECO:0000256" key="2">
    <source>
        <dbReference type="SAM" id="Phobius"/>
    </source>
</evidence>